<dbReference type="Proteomes" id="UP001162060">
    <property type="component" value="Unassembled WGS sequence"/>
</dbReference>
<dbReference type="EMBL" id="CAKLBY020000227">
    <property type="protein sequence ID" value="CAK7937602.1"/>
    <property type="molecule type" value="Genomic_DNA"/>
</dbReference>
<name>A0AAV1UU48_9STRA</name>
<protein>
    <recommendedName>
        <fullName evidence="3">Reverse transcriptase domain-containing protein</fullName>
    </recommendedName>
</protein>
<evidence type="ECO:0008006" key="3">
    <source>
        <dbReference type="Google" id="ProtNLM"/>
    </source>
</evidence>
<comment type="caution">
    <text evidence="1">The sequence shown here is derived from an EMBL/GenBank/DDBJ whole genome shotgun (WGS) entry which is preliminary data.</text>
</comment>
<organism evidence="1 2">
    <name type="scientific">Peronospora matthiolae</name>
    <dbReference type="NCBI Taxonomy" id="2874970"/>
    <lineage>
        <taxon>Eukaryota</taxon>
        <taxon>Sar</taxon>
        <taxon>Stramenopiles</taxon>
        <taxon>Oomycota</taxon>
        <taxon>Peronosporomycetes</taxon>
        <taxon>Peronosporales</taxon>
        <taxon>Peronosporaceae</taxon>
        <taxon>Peronospora</taxon>
    </lineage>
</organism>
<reference evidence="1" key="1">
    <citation type="submission" date="2024-01" db="EMBL/GenBank/DDBJ databases">
        <authorList>
            <person name="Webb A."/>
        </authorList>
    </citation>
    <scope>NUCLEOTIDE SEQUENCE</scope>
    <source>
        <strain evidence="1">Pm1</strain>
    </source>
</reference>
<evidence type="ECO:0000313" key="1">
    <source>
        <dbReference type="EMBL" id="CAK7937602.1"/>
    </source>
</evidence>
<evidence type="ECO:0000313" key="2">
    <source>
        <dbReference type="Proteomes" id="UP001162060"/>
    </source>
</evidence>
<sequence length="37" mass="4342">MLVEQAGRKHQELHVMWHDFANAFGSVPHDLLWEALK</sequence>
<accession>A0AAV1UU48</accession>
<proteinExistence type="predicted"/>
<gene>
    <name evidence="1" type="ORF">PM001_LOCUS22752</name>
</gene>
<dbReference type="AlphaFoldDB" id="A0AAV1UU48"/>